<accession>A0ABV5PKZ4</accession>
<sequence>MTDFAVVGGGVAGLATGLLLARRGHAVTLFEQDARAPSGDLDADFFDWPRPRTVPQAVQPHTLLGAARSVLIAELPDVYEDLLRRGAGEYRELSVYEEPPEPVPGDEDLVLLLPRRILLETVLYDALRAEPGAVLRYGEPVTGLVFDGVDASGVPRVAGVRTDAGACPADVVVDSAGRRGGTAAWLAEAGGRPPVVERHPTGLVYYCRWYRLPEGEAPGQPVVASGSFGGCAVFPADNRVFGVALFLHAGDPTRAALMDPDVFEAAAETFLPGAKRQARHAAPLSGVLPLAGLENRWTSLVDEEGPVVAGLLNVGDSFTHTNPTMAQGISLALWSARRLAHQCASLDPSTAEFTAAYHAWALDALRPWFDVQVETDEAVGRRYADRAPVPSAGFARERAAMTACAVTDPVVGRARLRVRHLQTLPAQAYGDEEVQQHLTRWLAANPSWEPRAEGPTREEWEKAVGTGRRETAG</sequence>
<dbReference type="Pfam" id="PF01266">
    <property type="entry name" value="DAO"/>
    <property type="match status" value="1"/>
</dbReference>
<dbReference type="InterPro" id="IPR036188">
    <property type="entry name" value="FAD/NAD-bd_sf"/>
</dbReference>
<evidence type="ECO:0000313" key="3">
    <source>
        <dbReference type="EMBL" id="MFB9523892.1"/>
    </source>
</evidence>
<gene>
    <name evidence="3" type="ORF">ACFFTU_28505</name>
</gene>
<dbReference type="Gene3D" id="3.50.50.60">
    <property type="entry name" value="FAD/NAD(P)-binding domain"/>
    <property type="match status" value="1"/>
</dbReference>
<organism evidence="3 4">
    <name type="scientific">Streptomyces cremeus</name>
    <dbReference type="NCBI Taxonomy" id="66881"/>
    <lineage>
        <taxon>Bacteria</taxon>
        <taxon>Bacillati</taxon>
        <taxon>Actinomycetota</taxon>
        <taxon>Actinomycetes</taxon>
        <taxon>Kitasatosporales</taxon>
        <taxon>Streptomycetaceae</taxon>
        <taxon>Streptomyces</taxon>
    </lineage>
</organism>
<feature type="compositionally biased region" description="Basic and acidic residues" evidence="1">
    <location>
        <begin position="450"/>
        <end position="473"/>
    </location>
</feature>
<dbReference type="PRINTS" id="PR00420">
    <property type="entry name" value="RNGMNOXGNASE"/>
</dbReference>
<dbReference type="SUPFAM" id="SSF51905">
    <property type="entry name" value="FAD/NAD(P)-binding domain"/>
    <property type="match status" value="1"/>
</dbReference>
<proteinExistence type="predicted"/>
<evidence type="ECO:0000256" key="1">
    <source>
        <dbReference type="SAM" id="MobiDB-lite"/>
    </source>
</evidence>
<dbReference type="InterPro" id="IPR006076">
    <property type="entry name" value="FAD-dep_OxRdtase"/>
</dbReference>
<reference evidence="3 4" key="1">
    <citation type="submission" date="2024-09" db="EMBL/GenBank/DDBJ databases">
        <authorList>
            <person name="Sun Q."/>
            <person name="Mori K."/>
        </authorList>
    </citation>
    <scope>NUCLEOTIDE SEQUENCE [LARGE SCALE GENOMIC DNA]</scope>
    <source>
        <strain evidence="3 4">JCM 4362</strain>
    </source>
</reference>
<dbReference type="RefSeq" id="WP_345218585.1">
    <property type="nucleotide sequence ID" value="NZ_BAAAXE010000001.1"/>
</dbReference>
<protein>
    <submittedName>
        <fullName evidence="3">FAD-dependent oxidoreductase</fullName>
    </submittedName>
</protein>
<feature type="domain" description="FAD dependent oxidoreductase" evidence="2">
    <location>
        <begin position="3"/>
        <end position="38"/>
    </location>
</feature>
<feature type="region of interest" description="Disordered" evidence="1">
    <location>
        <begin position="446"/>
        <end position="473"/>
    </location>
</feature>
<name>A0ABV5PKZ4_STRCM</name>
<dbReference type="Proteomes" id="UP001589718">
    <property type="component" value="Unassembled WGS sequence"/>
</dbReference>
<keyword evidence="4" id="KW-1185">Reference proteome</keyword>
<comment type="caution">
    <text evidence="3">The sequence shown here is derived from an EMBL/GenBank/DDBJ whole genome shotgun (WGS) entry which is preliminary data.</text>
</comment>
<evidence type="ECO:0000313" key="4">
    <source>
        <dbReference type="Proteomes" id="UP001589718"/>
    </source>
</evidence>
<dbReference type="PANTHER" id="PTHR43422:SF3">
    <property type="entry name" value="THIAMINE THIAZOLE SYNTHASE"/>
    <property type="match status" value="1"/>
</dbReference>
<dbReference type="PANTHER" id="PTHR43422">
    <property type="entry name" value="THIAMINE THIAZOLE SYNTHASE"/>
    <property type="match status" value="1"/>
</dbReference>
<evidence type="ECO:0000259" key="2">
    <source>
        <dbReference type="Pfam" id="PF01266"/>
    </source>
</evidence>
<dbReference type="EMBL" id="JBHMCR010000019">
    <property type="protein sequence ID" value="MFB9523892.1"/>
    <property type="molecule type" value="Genomic_DNA"/>
</dbReference>